<dbReference type="Proteomes" id="UP000658278">
    <property type="component" value="Unassembled WGS sequence"/>
</dbReference>
<sequence length="86" mass="9395">MAETLSIKVSSEDKARLKVLAAARNVPISELIREGLHKVLSETGDSERPSCYELFAKDLEQLWAGDGSGITDLSTNKEHMEGFGES</sequence>
<dbReference type="RefSeq" id="WP_200278060.1">
    <property type="nucleotide sequence ID" value="NZ_JAENII010000004.1"/>
</dbReference>
<dbReference type="Pfam" id="PF01402">
    <property type="entry name" value="RHH_1"/>
    <property type="match status" value="1"/>
</dbReference>
<keyword evidence="3" id="KW-1185">Reference proteome</keyword>
<protein>
    <submittedName>
        <fullName evidence="2">CopG family transcriptional regulator</fullName>
    </submittedName>
</protein>
<evidence type="ECO:0000313" key="3">
    <source>
        <dbReference type="Proteomes" id="UP000658278"/>
    </source>
</evidence>
<dbReference type="InterPro" id="IPR010985">
    <property type="entry name" value="Ribbon_hlx_hlx"/>
</dbReference>
<evidence type="ECO:0000313" key="2">
    <source>
        <dbReference type="EMBL" id="MBK1826787.1"/>
    </source>
</evidence>
<dbReference type="AlphaFoldDB" id="A0A934VFA3"/>
<name>A0A934VFA3_9BACT</name>
<gene>
    <name evidence="2" type="ORF">JIN81_07140</name>
</gene>
<dbReference type="InterPro" id="IPR002145">
    <property type="entry name" value="CopG"/>
</dbReference>
<feature type="domain" description="Ribbon-helix-helix protein CopG" evidence="1">
    <location>
        <begin position="4"/>
        <end position="34"/>
    </location>
</feature>
<dbReference type="CDD" id="cd21631">
    <property type="entry name" value="RHH_CopG_NikR-like"/>
    <property type="match status" value="1"/>
</dbReference>
<dbReference type="GO" id="GO:0006355">
    <property type="term" value="P:regulation of DNA-templated transcription"/>
    <property type="evidence" value="ECO:0007669"/>
    <property type="project" value="InterPro"/>
</dbReference>
<proteinExistence type="predicted"/>
<dbReference type="SUPFAM" id="SSF47598">
    <property type="entry name" value="Ribbon-helix-helix"/>
    <property type="match status" value="1"/>
</dbReference>
<accession>A0A934VFA3</accession>
<evidence type="ECO:0000259" key="1">
    <source>
        <dbReference type="Pfam" id="PF01402"/>
    </source>
</evidence>
<comment type="caution">
    <text evidence="2">The sequence shown here is derived from an EMBL/GenBank/DDBJ whole genome shotgun (WGS) entry which is preliminary data.</text>
</comment>
<organism evidence="2 3">
    <name type="scientific">Haloferula rosea</name>
    <dbReference type="NCBI Taxonomy" id="490093"/>
    <lineage>
        <taxon>Bacteria</taxon>
        <taxon>Pseudomonadati</taxon>
        <taxon>Verrucomicrobiota</taxon>
        <taxon>Verrucomicrobiia</taxon>
        <taxon>Verrucomicrobiales</taxon>
        <taxon>Verrucomicrobiaceae</taxon>
        <taxon>Haloferula</taxon>
    </lineage>
</organism>
<reference evidence="2" key="1">
    <citation type="submission" date="2021-01" db="EMBL/GenBank/DDBJ databases">
        <title>Modified the classification status of verrucomicrobia.</title>
        <authorList>
            <person name="Feng X."/>
        </authorList>
    </citation>
    <scope>NUCLEOTIDE SEQUENCE</scope>
    <source>
        <strain evidence="2">KCTC 22201</strain>
    </source>
</reference>
<dbReference type="EMBL" id="JAENII010000004">
    <property type="protein sequence ID" value="MBK1826787.1"/>
    <property type="molecule type" value="Genomic_DNA"/>
</dbReference>